<evidence type="ECO:0000256" key="11">
    <source>
        <dbReference type="ARBA" id="ARBA00023157"/>
    </source>
</evidence>
<dbReference type="InterPro" id="IPR011899">
    <property type="entry name" value="Glutaredoxin_euk/vir"/>
</dbReference>
<evidence type="ECO:0000256" key="6">
    <source>
        <dbReference type="ARBA" id="ARBA00022679"/>
    </source>
</evidence>
<keyword evidence="6 14" id="KW-0808">Transferase</keyword>
<dbReference type="Gene3D" id="3.30.420.40">
    <property type="match status" value="4"/>
</dbReference>
<comment type="similarity">
    <text evidence="3 14">Belongs to the FGGY kinase family.</text>
</comment>
<evidence type="ECO:0000256" key="13">
    <source>
        <dbReference type="ARBA" id="ARBA00043149"/>
    </source>
</evidence>
<comment type="similarity">
    <text evidence="2">Belongs to the glutaredoxin family. CPYC subfamily.</text>
</comment>
<keyword evidence="7" id="KW-0547">Nucleotide-binding</keyword>
<proteinExistence type="inferred from homology"/>
<dbReference type="PANTHER" id="PTHR10196">
    <property type="entry name" value="SUGAR KINASE"/>
    <property type="match status" value="1"/>
</dbReference>
<dbReference type="Pfam" id="PF00370">
    <property type="entry name" value="FGGY_N"/>
    <property type="match status" value="1"/>
</dbReference>
<sequence>MDMACSDFFRAITGLPIHSYFPAFKIKWLYENVEAVRNAVDQDQALFGTLDSWLIYKLTGGKDGGIHITDVPGQRSHVGDAKNTYGTGAFMLLNTGTEPILSTHGLITTVHYRLGPSHPTIYALEDDVLGLYVLQVPESGGVYFVPAFSGLFAPRWDSTARGVILGLTEETSRPHIVRAMIEAICYQSREADILQMPVIRPTWSETTVLGAAVAAGLGSGFWSEEDVFEHHGFSTTIFTPEITPEEADEQFESWMQAVTRTHNSTSAPSPAAKQFVQQAIAEHKCVVFSKTHCPFCAKAKSALKQFTSQFTVIELDARPDGDEIQDVLKEMTGGRSVPRVFIGGKFIGGGDDTLSQLRQRTPASQQAE</sequence>
<dbReference type="GO" id="GO:0004370">
    <property type="term" value="F:glycerol kinase activity"/>
    <property type="evidence" value="ECO:0007669"/>
    <property type="project" value="UniProtKB-EC"/>
</dbReference>
<organism evidence="18">
    <name type="scientific">Dunaliella viridis</name>
    <dbReference type="NCBI Taxonomy" id="140095"/>
    <lineage>
        <taxon>Eukaryota</taxon>
        <taxon>Viridiplantae</taxon>
        <taxon>Chlorophyta</taxon>
        <taxon>core chlorophytes</taxon>
        <taxon>Chlorophyceae</taxon>
        <taxon>CS clade</taxon>
        <taxon>Chlamydomonadales</taxon>
        <taxon>Dunaliellaceae</taxon>
        <taxon>Dunaliella</taxon>
    </lineage>
</organism>
<evidence type="ECO:0000256" key="14">
    <source>
        <dbReference type="RuleBase" id="RU003733"/>
    </source>
</evidence>
<keyword evidence="12" id="KW-0676">Redox-active center</keyword>
<evidence type="ECO:0000259" key="16">
    <source>
        <dbReference type="Pfam" id="PF00462"/>
    </source>
</evidence>
<dbReference type="Pfam" id="PF00462">
    <property type="entry name" value="Glutaredoxin"/>
    <property type="match status" value="1"/>
</dbReference>
<dbReference type="GO" id="GO:0006641">
    <property type="term" value="P:triglyceride metabolic process"/>
    <property type="evidence" value="ECO:0007669"/>
    <property type="project" value="TreeGrafter"/>
</dbReference>
<dbReference type="AlphaFoldDB" id="D2SPD9"/>
<evidence type="ECO:0000259" key="15">
    <source>
        <dbReference type="Pfam" id="PF00370"/>
    </source>
</evidence>
<dbReference type="PROSITE" id="PS00445">
    <property type="entry name" value="FGGY_KINASES_2"/>
    <property type="match status" value="1"/>
</dbReference>
<keyword evidence="8 14" id="KW-0418">Kinase</keyword>
<dbReference type="InterPro" id="IPR002109">
    <property type="entry name" value="Glutaredoxin"/>
</dbReference>
<feature type="domain" description="Carbohydrate kinase FGGY N-terminal" evidence="15">
    <location>
        <begin position="7"/>
        <end position="70"/>
    </location>
</feature>
<dbReference type="NCBIfam" id="TIGR02180">
    <property type="entry name" value="GRX_euk"/>
    <property type="match status" value="1"/>
</dbReference>
<dbReference type="EMBL" id="FJ268732">
    <property type="protein sequence ID" value="ACL28161.1"/>
    <property type="molecule type" value="Genomic_DNA"/>
</dbReference>
<keyword evidence="5" id="KW-0813">Transport</keyword>
<feature type="domain" description="Carbohydrate kinase FGGY C-terminal" evidence="17">
    <location>
        <begin position="135"/>
        <end position="189"/>
    </location>
</feature>
<dbReference type="UniPathway" id="UPA00618">
    <property type="reaction ID" value="UER00672"/>
</dbReference>
<comment type="pathway">
    <text evidence="1">Polyol metabolism; glycerol degradation via glycerol kinase pathway; sn-glycerol 3-phosphate from glycerol: step 1/1.</text>
</comment>
<evidence type="ECO:0000256" key="12">
    <source>
        <dbReference type="ARBA" id="ARBA00023284"/>
    </source>
</evidence>
<dbReference type="SUPFAM" id="SSF53067">
    <property type="entry name" value="Actin-like ATPase domain"/>
    <property type="match status" value="2"/>
</dbReference>
<dbReference type="PROSITE" id="PS00195">
    <property type="entry name" value="GLUTAREDOXIN_1"/>
    <property type="match status" value="1"/>
</dbReference>
<dbReference type="GO" id="GO:0005739">
    <property type="term" value="C:mitochondrion"/>
    <property type="evidence" value="ECO:0007669"/>
    <property type="project" value="TreeGrafter"/>
</dbReference>
<evidence type="ECO:0000256" key="2">
    <source>
        <dbReference type="ARBA" id="ARBA00007190"/>
    </source>
</evidence>
<dbReference type="InterPro" id="IPR011767">
    <property type="entry name" value="GLR_AS"/>
</dbReference>
<keyword evidence="11" id="KW-1015">Disulfide bond</keyword>
<evidence type="ECO:0000313" key="18">
    <source>
        <dbReference type="EMBL" id="ACL28161.1"/>
    </source>
</evidence>
<accession>D2SPD9</accession>
<dbReference type="InterPro" id="IPR014025">
    <property type="entry name" value="Glutaredoxin_subgr"/>
</dbReference>
<dbReference type="EC" id="2.7.1.30" evidence="4"/>
<dbReference type="Pfam" id="PF02782">
    <property type="entry name" value="FGGY_C"/>
    <property type="match status" value="1"/>
</dbReference>
<evidence type="ECO:0000256" key="8">
    <source>
        <dbReference type="ARBA" id="ARBA00022777"/>
    </source>
</evidence>
<dbReference type="PROSITE" id="PS00933">
    <property type="entry name" value="FGGY_KINASES_1"/>
    <property type="match status" value="1"/>
</dbReference>
<dbReference type="GO" id="GO:0005524">
    <property type="term" value="F:ATP binding"/>
    <property type="evidence" value="ECO:0007669"/>
    <property type="project" value="UniProtKB-KW"/>
</dbReference>
<evidence type="ECO:0000256" key="7">
    <source>
        <dbReference type="ARBA" id="ARBA00022741"/>
    </source>
</evidence>
<evidence type="ECO:0000256" key="3">
    <source>
        <dbReference type="ARBA" id="ARBA00009156"/>
    </source>
</evidence>
<dbReference type="GO" id="GO:0046167">
    <property type="term" value="P:glycerol-3-phosphate biosynthetic process"/>
    <property type="evidence" value="ECO:0007669"/>
    <property type="project" value="TreeGrafter"/>
</dbReference>
<dbReference type="PROSITE" id="PS51354">
    <property type="entry name" value="GLUTAREDOXIN_2"/>
    <property type="match status" value="1"/>
</dbReference>
<dbReference type="InterPro" id="IPR043129">
    <property type="entry name" value="ATPase_NBD"/>
</dbReference>
<evidence type="ECO:0000259" key="17">
    <source>
        <dbReference type="Pfam" id="PF02782"/>
    </source>
</evidence>
<keyword evidence="10" id="KW-0249">Electron transport</keyword>
<keyword evidence="9" id="KW-0067">ATP-binding</keyword>
<evidence type="ECO:0000256" key="4">
    <source>
        <dbReference type="ARBA" id="ARBA00012099"/>
    </source>
</evidence>
<dbReference type="PANTHER" id="PTHR10196:SF69">
    <property type="entry name" value="GLYCEROL KINASE"/>
    <property type="match status" value="1"/>
</dbReference>
<name>D2SPD9_9CHLO</name>
<dbReference type="SUPFAM" id="SSF52833">
    <property type="entry name" value="Thioredoxin-like"/>
    <property type="match status" value="1"/>
</dbReference>
<dbReference type="InterPro" id="IPR018484">
    <property type="entry name" value="FGGY_N"/>
</dbReference>
<dbReference type="PRINTS" id="PR00160">
    <property type="entry name" value="GLUTAREDOXIN"/>
</dbReference>
<evidence type="ECO:0000256" key="9">
    <source>
        <dbReference type="ARBA" id="ARBA00022840"/>
    </source>
</evidence>
<dbReference type="InterPro" id="IPR018483">
    <property type="entry name" value="Carb_kinase_FGGY_CS"/>
</dbReference>
<reference evidence="18" key="1">
    <citation type="submission" date="2008-09" db="EMBL/GenBank/DDBJ databases">
        <title>A salt-induced sodium-dependent phosphate transporter was localized to starch grains of Dunaliella viridis.</title>
        <authorList>
            <person name="Li G."/>
            <person name="Meng X."/>
            <person name="Guan Z."/>
            <person name="Li Q."/>
            <person name="Liu Z."/>
            <person name="Xu Z."/>
            <person name="Song R."/>
        </authorList>
    </citation>
    <scope>NUCLEOTIDE SEQUENCE</scope>
    <source>
        <strain evidence="18">SHU</strain>
    </source>
</reference>
<protein>
    <recommendedName>
        <fullName evidence="4">glycerol kinase</fullName>
        <ecNumber evidence="4">2.7.1.30</ecNumber>
    </recommendedName>
    <alternativeName>
        <fullName evidence="13">ATP:glycerol 3-phosphotransferase</fullName>
    </alternativeName>
</protein>
<dbReference type="InterPro" id="IPR018485">
    <property type="entry name" value="FGGY_C"/>
</dbReference>
<dbReference type="InterPro" id="IPR036249">
    <property type="entry name" value="Thioredoxin-like_sf"/>
</dbReference>
<dbReference type="Gene3D" id="3.40.30.10">
    <property type="entry name" value="Glutaredoxin"/>
    <property type="match status" value="1"/>
</dbReference>
<evidence type="ECO:0000256" key="1">
    <source>
        <dbReference type="ARBA" id="ARBA00005190"/>
    </source>
</evidence>
<evidence type="ECO:0000256" key="5">
    <source>
        <dbReference type="ARBA" id="ARBA00022448"/>
    </source>
</evidence>
<evidence type="ECO:0000256" key="10">
    <source>
        <dbReference type="ARBA" id="ARBA00022982"/>
    </source>
</evidence>
<feature type="domain" description="Glutaredoxin" evidence="16">
    <location>
        <begin position="286"/>
        <end position="347"/>
    </location>
</feature>
<dbReference type="GO" id="GO:0019563">
    <property type="term" value="P:glycerol catabolic process"/>
    <property type="evidence" value="ECO:0007669"/>
    <property type="project" value="UniProtKB-UniPathway"/>
</dbReference>